<evidence type="ECO:0000313" key="2">
    <source>
        <dbReference type="Proteomes" id="UP000505377"/>
    </source>
</evidence>
<dbReference type="EMBL" id="CP053564">
    <property type="protein sequence ID" value="QJY47041.1"/>
    <property type="molecule type" value="Genomic_DNA"/>
</dbReference>
<evidence type="ECO:0008006" key="3">
    <source>
        <dbReference type="Google" id="ProtNLM"/>
    </source>
</evidence>
<gene>
    <name evidence="1" type="ORF">HOP40_15500</name>
</gene>
<proteinExistence type="predicted"/>
<accession>A0A6M6JL62</accession>
<dbReference type="RefSeq" id="WP_172159192.1">
    <property type="nucleotide sequence ID" value="NZ_CP053564.1"/>
</dbReference>
<dbReference type="Proteomes" id="UP000505377">
    <property type="component" value="Chromosome"/>
</dbReference>
<reference evidence="1 2" key="1">
    <citation type="submission" date="2020-05" db="EMBL/GenBank/DDBJ databases">
        <authorList>
            <person name="Mo P."/>
        </authorList>
    </citation>
    <scope>NUCLEOTIDE SEQUENCE [LARGE SCALE GENOMIC DNA]</scope>
    <source>
        <strain evidence="1 2">Gen01</strain>
    </source>
</reference>
<name>A0A6M6JL62_9PSEU</name>
<evidence type="ECO:0000313" key="1">
    <source>
        <dbReference type="EMBL" id="QJY47041.1"/>
    </source>
</evidence>
<dbReference type="Gene3D" id="3.40.50.300">
    <property type="entry name" value="P-loop containing nucleotide triphosphate hydrolases"/>
    <property type="match status" value="1"/>
</dbReference>
<organism evidence="1 2">
    <name type="scientific">Pseudonocardia broussonetiae</name>
    <dbReference type="NCBI Taxonomy" id="2736640"/>
    <lineage>
        <taxon>Bacteria</taxon>
        <taxon>Bacillati</taxon>
        <taxon>Actinomycetota</taxon>
        <taxon>Actinomycetes</taxon>
        <taxon>Pseudonocardiales</taxon>
        <taxon>Pseudonocardiaceae</taxon>
        <taxon>Pseudonocardia</taxon>
    </lineage>
</organism>
<dbReference type="SUPFAM" id="SSF53795">
    <property type="entry name" value="PEP carboxykinase-like"/>
    <property type="match status" value="1"/>
</dbReference>
<dbReference type="KEGG" id="pbro:HOP40_15500"/>
<keyword evidence="2" id="KW-1185">Reference proteome</keyword>
<sequence>MTLHRYRAHGLRVRSTVALALPADAVTRAGRSGGRPDLVLRAGLRRPVPCADPPGTLLAALDRPGGGRYYCFTRTADAVVLRYPGLCDFVGDAALRQVTVHLDPAADAGLVPVLAAGALLAVHLTLRHALVLHASAVDVDGRALAFVGASGTGKSTLAAALAGAGHALVSDDVLRVEPGDVPRVHPGSTEARLRPAAQALADDAPPGAVRATADGRLALALPVRAGAPLPLAACVLPAPNRTASEVAVRPLSPAQALVRLVQFPRVVGWREPAAAAAQFQALADLVQVVPVVQASIPWGPPFPPGVLAELVEAVTGPARSRRDRTRGA</sequence>
<dbReference type="InterPro" id="IPR027417">
    <property type="entry name" value="P-loop_NTPase"/>
</dbReference>
<protein>
    <recommendedName>
        <fullName evidence="3">Serine kinase</fullName>
    </recommendedName>
</protein>
<dbReference type="AlphaFoldDB" id="A0A6M6JL62"/>